<dbReference type="OrthoDB" id="282085at2"/>
<accession>A0A5C5VPZ5</accession>
<keyword evidence="3" id="KW-1185">Reference proteome</keyword>
<reference evidence="2 3" key="1">
    <citation type="submission" date="2019-02" db="EMBL/GenBank/DDBJ databases">
        <title>Deep-cultivation of Planctomycetes and their phenomic and genomic characterization uncovers novel biology.</title>
        <authorList>
            <person name="Wiegand S."/>
            <person name="Jogler M."/>
            <person name="Boedeker C."/>
            <person name="Pinto D."/>
            <person name="Vollmers J."/>
            <person name="Rivas-Marin E."/>
            <person name="Kohn T."/>
            <person name="Peeters S.H."/>
            <person name="Heuer A."/>
            <person name="Rast P."/>
            <person name="Oberbeckmann S."/>
            <person name="Bunk B."/>
            <person name="Jeske O."/>
            <person name="Meyerdierks A."/>
            <person name="Storesund J.E."/>
            <person name="Kallscheuer N."/>
            <person name="Luecker S."/>
            <person name="Lage O.M."/>
            <person name="Pohl T."/>
            <person name="Merkel B.J."/>
            <person name="Hornburger P."/>
            <person name="Mueller R.-W."/>
            <person name="Bruemmer F."/>
            <person name="Labrenz M."/>
            <person name="Spormann A.M."/>
            <person name="Op Den Camp H."/>
            <person name="Overmann J."/>
            <person name="Amann R."/>
            <person name="Jetten M.S.M."/>
            <person name="Mascher T."/>
            <person name="Medema M.H."/>
            <person name="Devos D.P."/>
            <person name="Kaster A.-K."/>
            <person name="Ovreas L."/>
            <person name="Rohde M."/>
            <person name="Galperin M.Y."/>
            <person name="Jogler C."/>
        </authorList>
    </citation>
    <scope>NUCLEOTIDE SEQUENCE [LARGE SCALE GENOMIC DNA]</scope>
    <source>
        <strain evidence="2 3">KOR42</strain>
    </source>
</reference>
<dbReference type="RefSeq" id="WP_146512302.1">
    <property type="nucleotide sequence ID" value="NZ_SIHI01000055.1"/>
</dbReference>
<sequence>MDRPVRPGTQPGFTRPGGDRPSVSLPSRPGGTQPPRPGGDRPTILPSRPGDNRPPGQGGNRPPRPGDGGDRPTILPGNPGDGGDRPRPPRPGGGGDNDRFPNRPGGGGDNDRFPNRPGGGGDNDRFPNRPGGGGDNDRFPNRPGGGGDNDRFPNRPNRPGRPGGGIDFGNVHWGNNTIINNRPNWVNINNNQIVNINNRWSNQIGGMHNWNTRYPARAARWNNWGNGVRNNWWHHNYHNHWFDNTWWSRHSYNWGGWHYGYRLGSYPANYWWGVPTFASLTSWFTWPAPTAAWSQPVYYDYGQGGNVYYDNSTVYINGEQVASADEFAQSAMQLATVEAPPSEEEAADAEWMPLGTFAVSTAEDDANPIRVCQLAINREGIISGTLYNNQTDQAFTIQGRVDEETQRVAVRVGESENIVVETGLYNLTQDEAPVLVHYGADDVENWLLVRLDYPEDQEDSGSL</sequence>
<evidence type="ECO:0000256" key="1">
    <source>
        <dbReference type="SAM" id="MobiDB-lite"/>
    </source>
</evidence>
<name>A0A5C5VPZ5_9PLAN</name>
<dbReference type="EMBL" id="SIHI01000055">
    <property type="protein sequence ID" value="TWT40103.1"/>
    <property type="molecule type" value="Genomic_DNA"/>
</dbReference>
<evidence type="ECO:0000313" key="3">
    <source>
        <dbReference type="Proteomes" id="UP000317243"/>
    </source>
</evidence>
<evidence type="ECO:0008006" key="4">
    <source>
        <dbReference type="Google" id="ProtNLM"/>
    </source>
</evidence>
<organism evidence="2 3">
    <name type="scientific">Thalassoglobus neptunius</name>
    <dbReference type="NCBI Taxonomy" id="1938619"/>
    <lineage>
        <taxon>Bacteria</taxon>
        <taxon>Pseudomonadati</taxon>
        <taxon>Planctomycetota</taxon>
        <taxon>Planctomycetia</taxon>
        <taxon>Planctomycetales</taxon>
        <taxon>Planctomycetaceae</taxon>
        <taxon>Thalassoglobus</taxon>
    </lineage>
</organism>
<proteinExistence type="predicted"/>
<protein>
    <recommendedName>
        <fullName evidence="4">Immunoglobulin G-binding protein A</fullName>
    </recommendedName>
</protein>
<feature type="region of interest" description="Disordered" evidence="1">
    <location>
        <begin position="1"/>
        <end position="169"/>
    </location>
</feature>
<evidence type="ECO:0000313" key="2">
    <source>
        <dbReference type="EMBL" id="TWT40103.1"/>
    </source>
</evidence>
<dbReference type="Proteomes" id="UP000317243">
    <property type="component" value="Unassembled WGS sequence"/>
</dbReference>
<comment type="caution">
    <text evidence="2">The sequence shown here is derived from an EMBL/GenBank/DDBJ whole genome shotgun (WGS) entry which is preliminary data.</text>
</comment>
<dbReference type="AlphaFoldDB" id="A0A5C5VPZ5"/>
<gene>
    <name evidence="2" type="ORF">KOR42_49980</name>
</gene>